<dbReference type="Proteomes" id="UP000837801">
    <property type="component" value="Unassembled WGS sequence"/>
</dbReference>
<dbReference type="AlphaFoldDB" id="A0A9P0QRV6"/>
<name>A0A9P0QRV6_9ASCO</name>
<evidence type="ECO:0000256" key="2">
    <source>
        <dbReference type="SAM" id="Coils"/>
    </source>
</evidence>
<organism evidence="4 5">
    <name type="scientific">[Candida] railenensis</name>
    <dbReference type="NCBI Taxonomy" id="45579"/>
    <lineage>
        <taxon>Eukaryota</taxon>
        <taxon>Fungi</taxon>
        <taxon>Dikarya</taxon>
        <taxon>Ascomycota</taxon>
        <taxon>Saccharomycotina</taxon>
        <taxon>Pichiomycetes</taxon>
        <taxon>Debaryomycetaceae</taxon>
        <taxon>Kurtzmaniella</taxon>
    </lineage>
</organism>
<comment type="caution">
    <text evidence="4">The sequence shown here is derived from an EMBL/GenBank/DDBJ whole genome shotgun (WGS) entry which is preliminary data.</text>
</comment>
<comment type="similarity">
    <text evidence="1">Belongs to the CCDC25 family.</text>
</comment>
<dbReference type="InterPro" id="IPR039730">
    <property type="entry name" value="Jlp2/Ccd25"/>
</dbReference>
<evidence type="ECO:0000259" key="3">
    <source>
        <dbReference type="Pfam" id="PF05670"/>
    </source>
</evidence>
<sequence length="230" mass="27038">MVFYYTSVETPADDDFGLSDSISRIIYMGKDKFENVPLIKHSHPKNLWFHVDNYSSAHVYLKTTEEEQLQNFESLQISDSLLQSLAQFTKANSIKANKVNNITIIYTPVDNLYTDGSMDDGTVTFKNPKKVKKVFINKKDNSIVNKITKTKTEISTDQFIKEQNDLIAEYEREKRRKERESENEERILAKQYLEQKQRNKDPYGDLFTEENVRMNDPAYKSENWLEDDFM</sequence>
<reference evidence="4" key="1">
    <citation type="submission" date="2022-03" db="EMBL/GenBank/DDBJ databases">
        <authorList>
            <person name="Legras J.-L."/>
            <person name="Devillers H."/>
            <person name="Grondin C."/>
        </authorList>
    </citation>
    <scope>NUCLEOTIDE SEQUENCE</scope>
    <source>
        <strain evidence="4">CLIB 1423</strain>
    </source>
</reference>
<evidence type="ECO:0000313" key="4">
    <source>
        <dbReference type="EMBL" id="CAH2353504.1"/>
    </source>
</evidence>
<protein>
    <submittedName>
        <fullName evidence="4">Protein Jlp2p</fullName>
    </submittedName>
</protein>
<keyword evidence="2" id="KW-0175">Coiled coil</keyword>
<evidence type="ECO:0000256" key="1">
    <source>
        <dbReference type="ARBA" id="ARBA00008998"/>
    </source>
</evidence>
<dbReference type="PANTHER" id="PTHR13049:SF2">
    <property type="entry name" value="COILED-COIL DOMAIN-CONTAINING PROTEIN 25"/>
    <property type="match status" value="1"/>
</dbReference>
<feature type="coiled-coil region" evidence="2">
    <location>
        <begin position="160"/>
        <end position="187"/>
    </location>
</feature>
<keyword evidence="5" id="KW-1185">Reference proteome</keyword>
<feature type="domain" description="NFACT RNA-binding" evidence="3">
    <location>
        <begin position="23"/>
        <end position="127"/>
    </location>
</feature>
<accession>A0A9P0QRV6</accession>
<dbReference type="PANTHER" id="PTHR13049">
    <property type="entry name" value="DUF814-RELATED"/>
    <property type="match status" value="1"/>
</dbReference>
<dbReference type="EMBL" id="CAKXYY010000011">
    <property type="protein sequence ID" value="CAH2353504.1"/>
    <property type="molecule type" value="Genomic_DNA"/>
</dbReference>
<dbReference type="OrthoDB" id="200398at2759"/>
<dbReference type="InterPro" id="IPR008532">
    <property type="entry name" value="NFACT_RNA-bd"/>
</dbReference>
<evidence type="ECO:0000313" key="5">
    <source>
        <dbReference type="Proteomes" id="UP000837801"/>
    </source>
</evidence>
<dbReference type="Pfam" id="PF05670">
    <property type="entry name" value="NFACT-R_1"/>
    <property type="match status" value="1"/>
</dbReference>
<gene>
    <name evidence="4" type="ORF">CLIB1423_11S01200</name>
</gene>
<proteinExistence type="inferred from homology"/>